<evidence type="ECO:0000313" key="2">
    <source>
        <dbReference type="EMBL" id="MBY71744.1"/>
    </source>
</evidence>
<reference evidence="2" key="1">
    <citation type="submission" date="2018-04" db="EMBL/GenBank/DDBJ databases">
        <title>Transcriptome assembly of Sipha flava.</title>
        <authorList>
            <person name="Scully E.D."/>
            <person name="Geib S.M."/>
            <person name="Palmer N.A."/>
            <person name="Koch K."/>
            <person name="Bradshaw J."/>
            <person name="Heng-Moss T."/>
            <person name="Sarath G."/>
        </authorList>
    </citation>
    <scope>NUCLEOTIDE SEQUENCE</scope>
</reference>
<keyword evidence="1" id="KW-0812">Transmembrane</keyword>
<dbReference type="EMBL" id="GGMS01002541">
    <property type="protein sequence ID" value="MBY71744.1"/>
    <property type="molecule type" value="Transcribed_RNA"/>
</dbReference>
<proteinExistence type="predicted"/>
<protein>
    <submittedName>
        <fullName evidence="2">Uncharacterized protein</fullName>
    </submittedName>
</protein>
<dbReference type="AlphaFoldDB" id="A0A2S2Q263"/>
<organism evidence="2">
    <name type="scientific">Sipha flava</name>
    <name type="common">yellow sugarcane aphid</name>
    <dbReference type="NCBI Taxonomy" id="143950"/>
    <lineage>
        <taxon>Eukaryota</taxon>
        <taxon>Metazoa</taxon>
        <taxon>Ecdysozoa</taxon>
        <taxon>Arthropoda</taxon>
        <taxon>Hexapoda</taxon>
        <taxon>Insecta</taxon>
        <taxon>Pterygota</taxon>
        <taxon>Neoptera</taxon>
        <taxon>Paraneoptera</taxon>
        <taxon>Hemiptera</taxon>
        <taxon>Sternorrhyncha</taxon>
        <taxon>Aphidomorpha</taxon>
        <taxon>Aphidoidea</taxon>
        <taxon>Aphididae</taxon>
        <taxon>Sipha</taxon>
    </lineage>
</organism>
<keyword evidence="1" id="KW-0472">Membrane</keyword>
<gene>
    <name evidence="2" type="ORF">g.71980</name>
</gene>
<feature type="transmembrane region" description="Helical" evidence="1">
    <location>
        <begin position="40"/>
        <end position="59"/>
    </location>
</feature>
<evidence type="ECO:0000256" key="1">
    <source>
        <dbReference type="SAM" id="Phobius"/>
    </source>
</evidence>
<name>A0A2S2Q263_9HEMI</name>
<keyword evidence="1" id="KW-1133">Transmembrane helix</keyword>
<accession>A0A2S2Q263</accession>
<sequence>MYECMCMCVFLCVCVRVHVRSMLKWHLSFREQQQRFHFNLSSHVCAFYCCFIVLPFSLLHTRCYVRYSITLTHSMAVDFVCVLAVDSCPRLRLRSLVNSPQ</sequence>